<reference evidence="1" key="1">
    <citation type="submission" date="2021-01" db="EMBL/GenBank/DDBJ databases">
        <title>Whole genome shotgun sequence of Actinoplanes tereljensis NBRC 105297.</title>
        <authorList>
            <person name="Komaki H."/>
            <person name="Tamura T."/>
        </authorList>
    </citation>
    <scope>NUCLEOTIDE SEQUENCE</scope>
    <source>
        <strain evidence="1">NBRC 105297</strain>
    </source>
</reference>
<accession>A0A919NV88</accession>
<protein>
    <submittedName>
        <fullName evidence="1">Uncharacterized protein</fullName>
    </submittedName>
</protein>
<gene>
    <name evidence="1" type="ORF">Ate02nite_86210</name>
</gene>
<proteinExistence type="predicted"/>
<evidence type="ECO:0000313" key="1">
    <source>
        <dbReference type="EMBL" id="GIF25891.1"/>
    </source>
</evidence>
<keyword evidence="2" id="KW-1185">Reference proteome</keyword>
<evidence type="ECO:0000313" key="2">
    <source>
        <dbReference type="Proteomes" id="UP000623608"/>
    </source>
</evidence>
<comment type="caution">
    <text evidence="1">The sequence shown here is derived from an EMBL/GenBank/DDBJ whole genome shotgun (WGS) entry which is preliminary data.</text>
</comment>
<dbReference type="EMBL" id="BOMY01000055">
    <property type="protein sequence ID" value="GIF25891.1"/>
    <property type="molecule type" value="Genomic_DNA"/>
</dbReference>
<dbReference type="Proteomes" id="UP000623608">
    <property type="component" value="Unassembled WGS sequence"/>
</dbReference>
<organism evidence="1 2">
    <name type="scientific">Paractinoplanes tereljensis</name>
    <dbReference type="NCBI Taxonomy" id="571912"/>
    <lineage>
        <taxon>Bacteria</taxon>
        <taxon>Bacillati</taxon>
        <taxon>Actinomycetota</taxon>
        <taxon>Actinomycetes</taxon>
        <taxon>Micromonosporales</taxon>
        <taxon>Micromonosporaceae</taxon>
        <taxon>Paractinoplanes</taxon>
    </lineage>
</organism>
<dbReference type="AlphaFoldDB" id="A0A919NV88"/>
<name>A0A919NV88_9ACTN</name>
<sequence>MGHPRAPHKQPFRDFDAPHLLENDLVNPLVGLPAPNPGADGRAGLFEKAVLGGH</sequence>